<feature type="compositionally biased region" description="Basic and acidic residues" evidence="1">
    <location>
        <begin position="175"/>
        <end position="191"/>
    </location>
</feature>
<protein>
    <submittedName>
        <fullName evidence="2">Predicted protein</fullName>
    </submittedName>
</protein>
<proteinExistence type="evidence at transcript level"/>
<reference evidence="2" key="1">
    <citation type="journal article" date="2011" name="Plant Physiol.">
        <title>Comprehensive sequence analysis of 24,783 barley full-length cDNAs derived from 12 clone libraries.</title>
        <authorList>
            <person name="Matsumoto T."/>
            <person name="Tanaka T."/>
            <person name="Sakai H."/>
            <person name="Amano N."/>
            <person name="Kanamori H."/>
            <person name="Kurita K."/>
            <person name="Kikuta A."/>
            <person name="Kamiya K."/>
            <person name="Yamamoto M."/>
            <person name="Ikawa H."/>
            <person name="Fujii N."/>
            <person name="Hori K."/>
            <person name="Itoh T."/>
            <person name="Sato K."/>
        </authorList>
    </citation>
    <scope>NUCLEOTIDE SEQUENCE</scope>
    <source>
        <tissue evidence="2">Shoot and root</tissue>
    </source>
</reference>
<feature type="region of interest" description="Disordered" evidence="1">
    <location>
        <begin position="169"/>
        <end position="191"/>
    </location>
</feature>
<organism evidence="2">
    <name type="scientific">Hordeum vulgare subsp. vulgare</name>
    <name type="common">Domesticated barley</name>
    <dbReference type="NCBI Taxonomy" id="112509"/>
    <lineage>
        <taxon>Eukaryota</taxon>
        <taxon>Viridiplantae</taxon>
        <taxon>Streptophyta</taxon>
        <taxon>Embryophyta</taxon>
        <taxon>Tracheophyta</taxon>
        <taxon>Spermatophyta</taxon>
        <taxon>Magnoliopsida</taxon>
        <taxon>Liliopsida</taxon>
        <taxon>Poales</taxon>
        <taxon>Poaceae</taxon>
        <taxon>BOP clade</taxon>
        <taxon>Pooideae</taxon>
        <taxon>Triticodae</taxon>
        <taxon>Triticeae</taxon>
        <taxon>Hordeinae</taxon>
        <taxon>Hordeum</taxon>
    </lineage>
</organism>
<dbReference type="EMBL" id="AK369455">
    <property type="protein sequence ID" value="BAK00656.1"/>
    <property type="molecule type" value="mRNA"/>
</dbReference>
<sequence>MPLLLDDRRRLHRRVTLPRWRLIAARLPAGLASACRVGAPGAGGSNIRSRGGGAGARDILGGQVAALSLGPARGRYVTRRRRGSSGVGSTDRTASHARLRAASSFGLIGAPVLITPLLLDDRRRGMRPRRWREITCPASYCRAGASVAGARSVRGRATGARHVPGAALSLAPARRRQDALRRRSGTDGDGRVPRVAAAEFRCATTK</sequence>
<dbReference type="AlphaFoldDB" id="F2DZY4"/>
<name>F2DZY4_HORVV</name>
<evidence type="ECO:0000256" key="1">
    <source>
        <dbReference type="SAM" id="MobiDB-lite"/>
    </source>
</evidence>
<accession>F2DZY4</accession>
<evidence type="ECO:0000313" key="2">
    <source>
        <dbReference type="EMBL" id="BAK00656.1"/>
    </source>
</evidence>